<dbReference type="Pfam" id="PF00296">
    <property type="entry name" value="Bac_luciferase"/>
    <property type="match status" value="1"/>
</dbReference>
<keyword evidence="2" id="KW-0503">Monooxygenase</keyword>
<dbReference type="InterPro" id="IPR011251">
    <property type="entry name" value="Luciferase-like_dom"/>
</dbReference>
<evidence type="ECO:0000313" key="4">
    <source>
        <dbReference type="EMBL" id="QIN82444.1"/>
    </source>
</evidence>
<feature type="domain" description="Luciferase-like" evidence="3">
    <location>
        <begin position="19"/>
        <end position="309"/>
    </location>
</feature>
<evidence type="ECO:0000259" key="3">
    <source>
        <dbReference type="Pfam" id="PF00296"/>
    </source>
</evidence>
<dbReference type="Gene3D" id="3.20.20.30">
    <property type="entry name" value="Luciferase-like domain"/>
    <property type="match status" value="1"/>
</dbReference>
<dbReference type="KEGG" id="rub:GBA63_07125"/>
<sequence>MGRRAEEARLIGNGDGPSFGLWYDFRQRPPLGDYAAFYAECLEEIEEGERLGFTGAWLSEHHFVDDGYLPSPLVVAAAVAARTKSMTIGTNILLLPMHHPLRVAEDAVAVDLISGGRFVLGVGQGYVQHEFETLGYERRYRPSLFEEGIEVIRQALEEGRTGYEGKRWRFDDLPFEPRPSGKLPIYAGAFADPAIDRAARLADGFLASAGGGAFGETYRKVRGALERHGRGDEGFPYVASGVAFVHEDAGRAREIVGPAISYQRTRYAEWGTDREEPRPDPIQEEDLPWERYLVGTPGEVAEGLIELHEEAPYDHFCFWGRLPGVTHEEAVENMRLFSTEVAPRVREAAGARPA</sequence>
<dbReference type="SUPFAM" id="SSF51679">
    <property type="entry name" value="Bacterial luciferase-like"/>
    <property type="match status" value="1"/>
</dbReference>
<dbReference type="GO" id="GO:0005829">
    <property type="term" value="C:cytosol"/>
    <property type="evidence" value="ECO:0007669"/>
    <property type="project" value="TreeGrafter"/>
</dbReference>
<organism evidence="4 5">
    <name type="scientific">Rubrobacter tropicus</name>
    <dbReference type="NCBI Taxonomy" id="2653851"/>
    <lineage>
        <taxon>Bacteria</taxon>
        <taxon>Bacillati</taxon>
        <taxon>Actinomycetota</taxon>
        <taxon>Rubrobacteria</taxon>
        <taxon>Rubrobacterales</taxon>
        <taxon>Rubrobacteraceae</taxon>
        <taxon>Rubrobacter</taxon>
    </lineage>
</organism>
<dbReference type="PANTHER" id="PTHR30137">
    <property type="entry name" value="LUCIFERASE-LIKE MONOOXYGENASE"/>
    <property type="match status" value="1"/>
</dbReference>
<name>A0A6G8Q7I0_9ACTN</name>
<dbReference type="InterPro" id="IPR050766">
    <property type="entry name" value="Bact_Lucif_Oxidored"/>
</dbReference>
<evidence type="ECO:0000313" key="5">
    <source>
        <dbReference type="Proteomes" id="UP000501452"/>
    </source>
</evidence>
<keyword evidence="1" id="KW-0560">Oxidoreductase</keyword>
<keyword evidence="5" id="KW-1185">Reference proteome</keyword>
<proteinExistence type="predicted"/>
<gene>
    <name evidence="4" type="ORF">GBA63_07125</name>
</gene>
<protein>
    <submittedName>
        <fullName evidence="4">LLM class flavin-dependent oxidoreductase</fullName>
    </submittedName>
</protein>
<dbReference type="PANTHER" id="PTHR30137:SF8">
    <property type="entry name" value="BLR5498 PROTEIN"/>
    <property type="match status" value="1"/>
</dbReference>
<evidence type="ECO:0000256" key="2">
    <source>
        <dbReference type="ARBA" id="ARBA00023033"/>
    </source>
</evidence>
<accession>A0A6G8Q7I0</accession>
<dbReference type="GO" id="GO:0004497">
    <property type="term" value="F:monooxygenase activity"/>
    <property type="evidence" value="ECO:0007669"/>
    <property type="project" value="UniProtKB-KW"/>
</dbReference>
<dbReference type="EMBL" id="CP045119">
    <property type="protein sequence ID" value="QIN82444.1"/>
    <property type="molecule type" value="Genomic_DNA"/>
</dbReference>
<dbReference type="AlphaFoldDB" id="A0A6G8Q7I0"/>
<dbReference type="Proteomes" id="UP000501452">
    <property type="component" value="Chromosome"/>
</dbReference>
<dbReference type="GO" id="GO:0016705">
    <property type="term" value="F:oxidoreductase activity, acting on paired donors, with incorporation or reduction of molecular oxygen"/>
    <property type="evidence" value="ECO:0007669"/>
    <property type="project" value="InterPro"/>
</dbReference>
<dbReference type="InterPro" id="IPR036661">
    <property type="entry name" value="Luciferase-like_sf"/>
</dbReference>
<evidence type="ECO:0000256" key="1">
    <source>
        <dbReference type="ARBA" id="ARBA00023002"/>
    </source>
</evidence>
<reference evidence="4 5" key="1">
    <citation type="submission" date="2019-10" db="EMBL/GenBank/DDBJ databases">
        <title>Rubrobacter sp nov SCSIO 52090 isolated from a deep-sea sediment in the South China Sea.</title>
        <authorList>
            <person name="Chen R.W."/>
        </authorList>
    </citation>
    <scope>NUCLEOTIDE SEQUENCE [LARGE SCALE GENOMIC DNA]</scope>
    <source>
        <strain evidence="4 5">SCSIO 52909</strain>
    </source>
</reference>